<dbReference type="GO" id="GO:0005524">
    <property type="term" value="F:ATP binding"/>
    <property type="evidence" value="ECO:0007669"/>
    <property type="project" value="UniProtKB-UniRule"/>
</dbReference>
<organism evidence="9 10">
    <name type="scientific">Tremella mesenterica</name>
    <name type="common">Jelly fungus</name>
    <dbReference type="NCBI Taxonomy" id="5217"/>
    <lineage>
        <taxon>Eukaryota</taxon>
        <taxon>Fungi</taxon>
        <taxon>Dikarya</taxon>
        <taxon>Basidiomycota</taxon>
        <taxon>Agaricomycotina</taxon>
        <taxon>Tremellomycetes</taxon>
        <taxon>Tremellales</taxon>
        <taxon>Tremellaceae</taxon>
        <taxon>Tremella</taxon>
    </lineage>
</organism>
<evidence type="ECO:0000256" key="2">
    <source>
        <dbReference type="ARBA" id="ARBA00022741"/>
    </source>
</evidence>
<dbReference type="PROSITE" id="PS00108">
    <property type="entry name" value="PROTEIN_KINASE_ST"/>
    <property type="match status" value="1"/>
</dbReference>
<keyword evidence="1" id="KW-0808">Transferase</keyword>
<feature type="region of interest" description="Disordered" evidence="7">
    <location>
        <begin position="1074"/>
        <end position="1104"/>
    </location>
</feature>
<dbReference type="SUPFAM" id="SSF56112">
    <property type="entry name" value="Protein kinase-like (PK-like)"/>
    <property type="match status" value="1"/>
</dbReference>
<feature type="region of interest" description="Disordered" evidence="7">
    <location>
        <begin position="126"/>
        <end position="163"/>
    </location>
</feature>
<evidence type="ECO:0000259" key="8">
    <source>
        <dbReference type="PROSITE" id="PS50011"/>
    </source>
</evidence>
<dbReference type="Proteomes" id="UP000289152">
    <property type="component" value="Unassembled WGS sequence"/>
</dbReference>
<dbReference type="Gene3D" id="1.10.510.10">
    <property type="entry name" value="Transferase(Phosphotransferase) domain 1"/>
    <property type="match status" value="1"/>
</dbReference>
<dbReference type="EMBL" id="SDIL01000002">
    <property type="protein sequence ID" value="RXK42292.1"/>
    <property type="molecule type" value="Genomic_DNA"/>
</dbReference>
<feature type="region of interest" description="Disordered" evidence="7">
    <location>
        <begin position="321"/>
        <end position="429"/>
    </location>
</feature>
<protein>
    <submittedName>
        <fullName evidence="9">WEE/WEE-UNCLASSIFIED protein kinase</fullName>
    </submittedName>
</protein>
<dbReference type="GO" id="GO:0005737">
    <property type="term" value="C:cytoplasm"/>
    <property type="evidence" value="ECO:0007669"/>
    <property type="project" value="TreeGrafter"/>
</dbReference>
<keyword evidence="10" id="KW-1185">Reference proteome</keyword>
<evidence type="ECO:0000256" key="1">
    <source>
        <dbReference type="ARBA" id="ARBA00022679"/>
    </source>
</evidence>
<evidence type="ECO:0000256" key="4">
    <source>
        <dbReference type="ARBA" id="ARBA00022840"/>
    </source>
</evidence>
<feature type="compositionally biased region" description="Polar residues" evidence="7">
    <location>
        <begin position="506"/>
        <end position="525"/>
    </location>
</feature>
<dbReference type="InterPro" id="IPR017441">
    <property type="entry name" value="Protein_kinase_ATP_BS"/>
</dbReference>
<name>A0A4Q1BW41_TREME</name>
<feature type="domain" description="Protein kinase" evidence="8">
    <location>
        <begin position="729"/>
        <end position="1064"/>
    </location>
</feature>
<comment type="caution">
    <text evidence="9">The sequence shown here is derived from an EMBL/GenBank/DDBJ whole genome shotgun (WGS) entry which is preliminary data.</text>
</comment>
<evidence type="ECO:0000256" key="7">
    <source>
        <dbReference type="SAM" id="MobiDB-lite"/>
    </source>
</evidence>
<dbReference type="InParanoid" id="A0A4Q1BW41"/>
<feature type="compositionally biased region" description="Polar residues" evidence="7">
    <location>
        <begin position="230"/>
        <end position="253"/>
    </location>
</feature>
<feature type="region of interest" description="Disordered" evidence="7">
    <location>
        <begin position="506"/>
        <end position="623"/>
    </location>
</feature>
<feature type="binding site" evidence="6">
    <location>
        <position position="758"/>
    </location>
    <ligand>
        <name>ATP</name>
        <dbReference type="ChEBI" id="CHEBI:30616"/>
    </ligand>
</feature>
<dbReference type="InterPro" id="IPR008271">
    <property type="entry name" value="Ser/Thr_kinase_AS"/>
</dbReference>
<feature type="compositionally biased region" description="Polar residues" evidence="7">
    <location>
        <begin position="1"/>
        <end position="16"/>
    </location>
</feature>
<comment type="similarity">
    <text evidence="5">Belongs to the protein kinase superfamily. Ser/Thr protein kinase family. GCN2 subfamily.</text>
</comment>
<dbReference type="AlphaFoldDB" id="A0A4Q1BW41"/>
<dbReference type="InterPro" id="IPR000719">
    <property type="entry name" value="Prot_kinase_dom"/>
</dbReference>
<evidence type="ECO:0000313" key="10">
    <source>
        <dbReference type="Proteomes" id="UP000289152"/>
    </source>
</evidence>
<dbReference type="GO" id="GO:0005634">
    <property type="term" value="C:nucleus"/>
    <property type="evidence" value="ECO:0007669"/>
    <property type="project" value="TreeGrafter"/>
</dbReference>
<dbReference type="Gene3D" id="3.30.200.20">
    <property type="entry name" value="Phosphorylase Kinase, domain 1"/>
    <property type="match status" value="1"/>
</dbReference>
<feature type="compositionally biased region" description="Polar residues" evidence="7">
    <location>
        <begin position="260"/>
        <end position="269"/>
    </location>
</feature>
<dbReference type="PANTHER" id="PTHR11042">
    <property type="entry name" value="EUKARYOTIC TRANSLATION INITIATION FACTOR 2-ALPHA KINASE EIF2-ALPHA KINASE -RELATED"/>
    <property type="match status" value="1"/>
</dbReference>
<sequence>MSTTQATQVTPQSTRYSPRSARSARPDVSAFTPRRPTKFTPRAVSPSSNTTSYVHPATAPLPHISAFLGSPFSSKDPRGGLIYESVSPSYGRVANTDRLPHHHLPQHNFDWLDDSEYIDENEPQPIAELSQRRRNGSGSISSMDDSNSGASSASLRSLGRSSMEGAVRPSIVTICEGFNEDEYHDDDEDPSTPCRTLFSGTAVEDALPSSSRTACRSPRLSPLMFKRATSKTPVPQQMSPLQNFFSSRTPSKNNIRDESPSTGRKSPLSSFIPRLLSSKKNKQTTPTPITSHQTTPATLHPTTTPIRATTTSKIRFAHEGTDGGMVGLGINPSGRQQHGPSPVFKRPAVKLTPRAQMSDSGSETEISPSRPLSARTSLARSTERSSGPSDQSIQGHPMNRRKTMVGRLQGKTSPLKPVNDFRTVGSSGRPFFRRGLTDPHPPATHGTPNVTHLFADHHFQTPPAMFNDIKPSPAAFASTGLVKKKSGVNPLVIPKFDTDMRSITQSRSAAQISPTVPTRTNSPGSPLSPLKSTRPGFAIPSLPSSGRSVLTSTSSQGDLLVHAGQKSRGLRRKGSQMFTSGSVSSIGDSTRLSPVASPATPIKGLATKPSLSKGFSTVTTPSPSTSPFNYPFASVPNTVCTPPPSSQGWPESVEKTRPLRIRQLSSAAEYAEGTSHGRGPVARASNPMLAATFKADGLSMGSDSNTRPTFMLNGKEVPIPWTDRLNQEYTVMQCLGSGAFSKVWKVKDKKEGKLWAVKAGKVYTGAKNRLRQLEEVSILRQLSLNPHPSVIQFVDSWEQHSRLYLRTELLPCGDLARFLAALGDVGGLGEVRVWKSLVELSNGLKHIHSHNILHLDLKPSNILIASDGSLRIADFGMSVLSRSDGMAEGMSPALPQTGLDGGFTWTDEMDGGEGGFKMVPSPLLDREVEGDREYLCPEALKDGKLGRAADVYSLGILLLEAAVNVVLPSNGESWVKLRSDDFTDLSEHYHLRTPSSCLTTENHLVTPIKNSKNLTTPSKAIIKTIEDSTIPIISSQLLDLIKGMMRSDPIQRITLEDMSALSVFKKTTELMSPLNRPDQLTKPLAKQDEGVSAGRKSGENAVDAGNGMEKKRQMTGKALVEESTWVLECILAGGE</sequence>
<accession>A0A4Q1BW41</accession>
<dbReference type="Pfam" id="PF00069">
    <property type="entry name" value="Pkinase"/>
    <property type="match status" value="2"/>
</dbReference>
<evidence type="ECO:0000256" key="6">
    <source>
        <dbReference type="PROSITE-ProRule" id="PRU10141"/>
    </source>
</evidence>
<feature type="compositionally biased region" description="Low complexity" evidence="7">
    <location>
        <begin position="544"/>
        <end position="555"/>
    </location>
</feature>
<proteinExistence type="inferred from homology"/>
<dbReference type="VEuPathDB" id="FungiDB:TREMEDRAFT_63566"/>
<feature type="compositionally biased region" description="Polar residues" evidence="7">
    <location>
        <begin position="355"/>
        <end position="367"/>
    </location>
</feature>
<feature type="compositionally biased region" description="Polar residues" evidence="7">
    <location>
        <begin position="374"/>
        <end position="394"/>
    </location>
</feature>
<gene>
    <name evidence="9" type="ORF">M231_00282</name>
</gene>
<feature type="compositionally biased region" description="Low complexity" evidence="7">
    <location>
        <begin position="136"/>
        <end position="163"/>
    </location>
</feature>
<feature type="region of interest" description="Disordered" evidence="7">
    <location>
        <begin position="230"/>
        <end position="304"/>
    </location>
</feature>
<keyword evidence="2 6" id="KW-0547">Nucleotide-binding</keyword>
<dbReference type="STRING" id="5217.A0A4Q1BW41"/>
<evidence type="ECO:0000256" key="3">
    <source>
        <dbReference type="ARBA" id="ARBA00022777"/>
    </source>
</evidence>
<dbReference type="FunCoup" id="A0A4Q1BW41">
    <property type="interactions" value="283"/>
</dbReference>
<dbReference type="PROSITE" id="PS00107">
    <property type="entry name" value="PROTEIN_KINASE_ATP"/>
    <property type="match status" value="1"/>
</dbReference>
<dbReference type="InterPro" id="IPR050339">
    <property type="entry name" value="CC_SR_Kinase"/>
</dbReference>
<dbReference type="OrthoDB" id="5337378at2759"/>
<keyword evidence="3 9" id="KW-0418">Kinase</keyword>
<evidence type="ECO:0000256" key="5">
    <source>
        <dbReference type="ARBA" id="ARBA00037982"/>
    </source>
</evidence>
<dbReference type="PROSITE" id="PS50011">
    <property type="entry name" value="PROTEIN_KINASE_DOM"/>
    <property type="match status" value="1"/>
</dbReference>
<evidence type="ECO:0000313" key="9">
    <source>
        <dbReference type="EMBL" id="RXK42292.1"/>
    </source>
</evidence>
<dbReference type="PANTHER" id="PTHR11042:SF189">
    <property type="entry name" value="PROTEIN KINASE DOMAIN-CONTAINING PROTEIN"/>
    <property type="match status" value="1"/>
</dbReference>
<reference evidence="9 10" key="1">
    <citation type="submission" date="2016-06" db="EMBL/GenBank/DDBJ databases">
        <title>Evolution of pathogenesis and genome organization in the Tremellales.</title>
        <authorList>
            <person name="Cuomo C."/>
            <person name="Litvintseva A."/>
            <person name="Heitman J."/>
            <person name="Chen Y."/>
            <person name="Sun S."/>
            <person name="Springer D."/>
            <person name="Dromer F."/>
            <person name="Young S."/>
            <person name="Zeng Q."/>
            <person name="Chapman S."/>
            <person name="Gujja S."/>
            <person name="Saif S."/>
            <person name="Birren B."/>
        </authorList>
    </citation>
    <scope>NUCLEOTIDE SEQUENCE [LARGE SCALE GENOMIC DNA]</scope>
    <source>
        <strain evidence="9 10">ATCC 28783</strain>
    </source>
</reference>
<dbReference type="GO" id="GO:0004672">
    <property type="term" value="F:protein kinase activity"/>
    <property type="evidence" value="ECO:0007669"/>
    <property type="project" value="InterPro"/>
</dbReference>
<dbReference type="InterPro" id="IPR011009">
    <property type="entry name" value="Kinase-like_dom_sf"/>
</dbReference>
<feature type="compositionally biased region" description="Polar residues" evidence="7">
    <location>
        <begin position="576"/>
        <end position="592"/>
    </location>
</feature>
<feature type="compositionally biased region" description="Low complexity" evidence="7">
    <location>
        <begin position="284"/>
        <end position="304"/>
    </location>
</feature>
<keyword evidence="4 6" id="KW-0067">ATP-binding</keyword>
<feature type="region of interest" description="Disordered" evidence="7">
    <location>
        <begin position="1"/>
        <end position="53"/>
    </location>
</feature>
<dbReference type="SMART" id="SM00220">
    <property type="entry name" value="S_TKc"/>
    <property type="match status" value="1"/>
</dbReference>